<gene>
    <name evidence="1" type="ORF">GXW71_02340</name>
</gene>
<organism evidence="1 2">
    <name type="scientific">Plastoroseomonas hellenica</name>
    <dbReference type="NCBI Taxonomy" id="2687306"/>
    <lineage>
        <taxon>Bacteria</taxon>
        <taxon>Pseudomonadati</taxon>
        <taxon>Pseudomonadota</taxon>
        <taxon>Alphaproteobacteria</taxon>
        <taxon>Acetobacterales</taxon>
        <taxon>Acetobacteraceae</taxon>
        <taxon>Plastoroseomonas</taxon>
    </lineage>
</organism>
<accession>A0ABS5ESA6</accession>
<reference evidence="2" key="1">
    <citation type="journal article" date="2021" name="Syst. Appl. Microbiol.">
        <title>Roseomonas hellenica sp. nov., isolated from roots of wild-growing Alkanna tinctoria.</title>
        <authorList>
            <person name="Rat A."/>
            <person name="Naranjo H.D."/>
            <person name="Lebbe L."/>
            <person name="Cnockaert M."/>
            <person name="Krigas N."/>
            <person name="Grigoriadou K."/>
            <person name="Maloupa E."/>
            <person name="Willems A."/>
        </authorList>
    </citation>
    <scope>NUCLEOTIDE SEQUENCE [LARGE SCALE GENOMIC DNA]</scope>
    <source>
        <strain evidence="2">LMG 31523</strain>
    </source>
</reference>
<comment type="caution">
    <text evidence="1">The sequence shown here is derived from an EMBL/GenBank/DDBJ whole genome shotgun (WGS) entry which is preliminary data.</text>
</comment>
<dbReference type="InterPro" id="IPR007710">
    <property type="entry name" value="Nucleoside_deoxyribTrfase"/>
</dbReference>
<protein>
    <submittedName>
        <fullName evidence="1">Nucleoside 2-deoxyribosyltransferase</fullName>
    </submittedName>
</protein>
<keyword evidence="2" id="KW-1185">Reference proteome</keyword>
<dbReference type="EMBL" id="JAAGBB010000002">
    <property type="protein sequence ID" value="MBR0663186.1"/>
    <property type="molecule type" value="Genomic_DNA"/>
</dbReference>
<dbReference type="PANTHER" id="PTHR15364:SF0">
    <property type="entry name" value="2'-DEOXYNUCLEOSIDE 5'-PHOSPHATE N-HYDROLASE 1"/>
    <property type="match status" value="1"/>
</dbReference>
<evidence type="ECO:0000313" key="1">
    <source>
        <dbReference type="EMBL" id="MBR0663186.1"/>
    </source>
</evidence>
<dbReference type="Gene3D" id="3.40.50.450">
    <property type="match status" value="1"/>
</dbReference>
<evidence type="ECO:0000313" key="2">
    <source>
        <dbReference type="Proteomes" id="UP001196870"/>
    </source>
</evidence>
<dbReference type="Proteomes" id="UP001196870">
    <property type="component" value="Unassembled WGS sequence"/>
</dbReference>
<name>A0ABS5ESA6_9PROT</name>
<proteinExistence type="predicted"/>
<sequence length="188" mass="20278">MRIYLAGPEVFLADADAVAAGKKAVCAAHGLAGVFPLDLPLAPEAASLEAHQRIYRANEAHIRSCDALIANLTPFRGPSADAGTAYELGFMRALGRPVLAYTNILSDFAGRTLAHLGPHLRRRPDGAWEDDQGMGIEEFGLADNLMLDGGVIEAGFRVERQDVPEAQRWHDLTAFTRCVRSLAATLAR</sequence>
<dbReference type="PANTHER" id="PTHR15364">
    <property type="entry name" value="2'-DEOXYNUCLEOSIDE 5'-PHOSPHATE N-HYDROLASE 1"/>
    <property type="match status" value="1"/>
</dbReference>
<dbReference type="RefSeq" id="WP_211850779.1">
    <property type="nucleotide sequence ID" value="NZ_JAAGBB010000002.1"/>
</dbReference>
<dbReference type="Pfam" id="PF05014">
    <property type="entry name" value="Nuc_deoxyrib_tr"/>
    <property type="match status" value="1"/>
</dbReference>
<dbReference type="SUPFAM" id="SSF52309">
    <property type="entry name" value="N-(deoxy)ribosyltransferase-like"/>
    <property type="match status" value="1"/>
</dbReference>
<dbReference type="InterPro" id="IPR051239">
    <property type="entry name" value="2'-dNMP_N-hydrolase"/>
</dbReference>